<evidence type="ECO:0000259" key="10">
    <source>
        <dbReference type="Pfam" id="PF01379"/>
    </source>
</evidence>
<evidence type="ECO:0000256" key="3">
    <source>
        <dbReference type="ARBA" id="ARBA00005638"/>
    </source>
</evidence>
<evidence type="ECO:0000256" key="9">
    <source>
        <dbReference type="ARBA" id="ARBA00048169"/>
    </source>
</evidence>
<dbReference type="PRINTS" id="PR00151">
    <property type="entry name" value="PORPHBDMNASE"/>
</dbReference>
<evidence type="ECO:0000256" key="1">
    <source>
        <dbReference type="ARBA" id="ARBA00002869"/>
    </source>
</evidence>
<gene>
    <name evidence="11" type="ordered locus">G5S_0678</name>
</gene>
<comment type="catalytic activity">
    <reaction evidence="9">
        <text>4 porphobilinogen + H2O = hydroxymethylbilane + 4 NH4(+)</text>
        <dbReference type="Rhea" id="RHEA:13185"/>
        <dbReference type="ChEBI" id="CHEBI:15377"/>
        <dbReference type="ChEBI" id="CHEBI:28938"/>
        <dbReference type="ChEBI" id="CHEBI:57845"/>
        <dbReference type="ChEBI" id="CHEBI:58126"/>
        <dbReference type="EC" id="2.5.1.61"/>
    </reaction>
</comment>
<evidence type="ECO:0000256" key="8">
    <source>
        <dbReference type="ARBA" id="ARBA00033064"/>
    </source>
</evidence>
<protein>
    <recommendedName>
        <fullName evidence="4">hydroxymethylbilane synthase</fullName>
        <ecNumber evidence="4">2.5.1.61</ecNumber>
    </recommendedName>
    <alternativeName>
        <fullName evidence="8">Hydroxymethylbilane synthase</fullName>
    </alternativeName>
    <alternativeName>
        <fullName evidence="7">Pre-uroporphyrinogen synthase</fullName>
    </alternativeName>
</protein>
<dbReference type="GO" id="GO:0006783">
    <property type="term" value="P:heme biosynthetic process"/>
    <property type="evidence" value="ECO:0007669"/>
    <property type="project" value="TreeGrafter"/>
</dbReference>
<dbReference type="GO" id="GO:0005737">
    <property type="term" value="C:cytoplasm"/>
    <property type="evidence" value="ECO:0007669"/>
    <property type="project" value="TreeGrafter"/>
</dbReference>
<evidence type="ECO:0000256" key="6">
    <source>
        <dbReference type="ARBA" id="ARBA00023244"/>
    </source>
</evidence>
<organism evidence="11 12">
    <name type="scientific">Chlamydia pecorum (strain ATCC VR-628 / DSM 29919 / E58)</name>
    <name type="common">Chlamydophila pecorum</name>
    <dbReference type="NCBI Taxonomy" id="331635"/>
    <lineage>
        <taxon>Bacteria</taxon>
        <taxon>Pseudomonadati</taxon>
        <taxon>Chlamydiota</taxon>
        <taxon>Chlamydiia</taxon>
        <taxon>Chlamydiales</taxon>
        <taxon>Chlamydiaceae</taxon>
        <taxon>Chlamydia/Chlamydophila group</taxon>
        <taxon>Chlamydia</taxon>
    </lineage>
</organism>
<dbReference type="NCBIfam" id="NF002202">
    <property type="entry name" value="PRK01066.1"/>
    <property type="match status" value="1"/>
</dbReference>
<evidence type="ECO:0000313" key="11">
    <source>
        <dbReference type="EMBL" id="AEB41631.1"/>
    </source>
</evidence>
<dbReference type="PANTHER" id="PTHR11557:SF0">
    <property type="entry name" value="PORPHOBILINOGEN DEAMINASE"/>
    <property type="match status" value="1"/>
</dbReference>
<dbReference type="EMBL" id="CP002608">
    <property type="protein sequence ID" value="AEB41631.1"/>
    <property type="molecule type" value="Genomic_DNA"/>
</dbReference>
<reference evidence="11 12" key="1">
    <citation type="journal article" date="2011" name="J. Bacteriol.">
        <title>Genome sequence of the obligate intracellular animal pathogen Chlamydia pecorum E58.</title>
        <authorList>
            <person name="Mojica S."/>
            <person name="Huot Creasy H."/>
            <person name="Daugherty S."/>
            <person name="Read T.D."/>
            <person name="Kim T."/>
            <person name="Kaltenboeck B."/>
            <person name="Bavoil P."/>
            <person name="Myers G.S."/>
        </authorList>
    </citation>
    <scope>NUCLEOTIDE SEQUENCE [LARGE SCALE GENOMIC DNA]</scope>
    <source>
        <strain evidence="11 12">E58</strain>
    </source>
</reference>
<dbReference type="RefSeq" id="WP_013712709.1">
    <property type="nucleotide sequence ID" value="NC_015408.1"/>
</dbReference>
<dbReference type="InterPro" id="IPR000860">
    <property type="entry name" value="HemC"/>
</dbReference>
<evidence type="ECO:0000313" key="12">
    <source>
        <dbReference type="Proteomes" id="UP000008305"/>
    </source>
</evidence>
<keyword evidence="5 11" id="KW-0808">Transferase</keyword>
<comment type="pathway">
    <text evidence="2">Porphyrin-containing compound metabolism; protoporphyrin-IX biosynthesis; coproporphyrinogen-III from 5-aminolevulinate: step 2/4.</text>
</comment>
<keyword evidence="6" id="KW-0627">Porphyrin biosynthesis</keyword>
<dbReference type="AlphaFoldDB" id="A0AA34RDC8"/>
<dbReference type="PANTHER" id="PTHR11557">
    <property type="entry name" value="PORPHOBILINOGEN DEAMINASE"/>
    <property type="match status" value="1"/>
</dbReference>
<sequence length="237" mass="26647">MPSTSCSKFFEDLREGRLPLKIASRDSNLAKAQVNECLQLLRTSYPKLQSLLITTKTQGDRDKLTPLHTIENSDFFTRDVDALVCQGSCHIAIHSAKDLPTPSPLPLVALTRCLHPADLLVYADHYTKEPFPSNPRLGSSSMRRGEVLKQLFPLGQILNIRGTIEERLQQLHNNTYDAVVLAKAAALRLGLSFLYSELLPPPYHPLQGRLALTAYESIDLWRTFLSPIHDTNLRYSI</sequence>
<accession>A0AA34RDC8</accession>
<dbReference type="Pfam" id="PF01379">
    <property type="entry name" value="Porphobil_deam"/>
    <property type="match status" value="1"/>
</dbReference>
<dbReference type="InterPro" id="IPR022417">
    <property type="entry name" value="Porphobilin_deaminase_N"/>
</dbReference>
<comment type="similarity">
    <text evidence="3">Belongs to the HMBS family.</text>
</comment>
<dbReference type="GeneID" id="99718672"/>
<feature type="domain" description="Porphobilinogen deaminase N-terminal" evidence="10">
    <location>
        <begin position="20"/>
        <end position="214"/>
    </location>
</feature>
<dbReference type="Gene3D" id="3.40.190.10">
    <property type="entry name" value="Periplasmic binding protein-like II"/>
    <property type="match status" value="2"/>
</dbReference>
<dbReference type="GO" id="GO:0004418">
    <property type="term" value="F:hydroxymethylbilane synthase activity"/>
    <property type="evidence" value="ECO:0007669"/>
    <property type="project" value="UniProtKB-EC"/>
</dbReference>
<dbReference type="SUPFAM" id="SSF53850">
    <property type="entry name" value="Periplasmic binding protein-like II"/>
    <property type="match status" value="1"/>
</dbReference>
<evidence type="ECO:0000256" key="7">
    <source>
        <dbReference type="ARBA" id="ARBA00030685"/>
    </source>
</evidence>
<evidence type="ECO:0000256" key="5">
    <source>
        <dbReference type="ARBA" id="ARBA00022679"/>
    </source>
</evidence>
<name>A0AA34RDC8_CHLPE</name>
<evidence type="ECO:0000256" key="4">
    <source>
        <dbReference type="ARBA" id="ARBA00012655"/>
    </source>
</evidence>
<dbReference type="Proteomes" id="UP000008305">
    <property type="component" value="Chromosome"/>
</dbReference>
<comment type="function">
    <text evidence="1">Tetrapolymerization of the monopyrrole PBG into the hydroxymethylbilane pre-uroporphyrinogen in several discrete steps.</text>
</comment>
<keyword evidence="12" id="KW-1185">Reference proteome</keyword>
<dbReference type="KEGG" id="cpm:G5S_0678"/>
<proteinExistence type="inferred from homology"/>
<dbReference type="EC" id="2.5.1.61" evidence="4"/>
<evidence type="ECO:0000256" key="2">
    <source>
        <dbReference type="ARBA" id="ARBA00004735"/>
    </source>
</evidence>